<dbReference type="InterPro" id="IPR009057">
    <property type="entry name" value="Homeodomain-like_sf"/>
</dbReference>
<dbReference type="RefSeq" id="XP_027089231.2">
    <property type="nucleotide sequence ID" value="XM_027233430.2"/>
</dbReference>
<feature type="compositionally biased region" description="Polar residues" evidence="1">
    <location>
        <begin position="155"/>
        <end position="167"/>
    </location>
</feature>
<protein>
    <submittedName>
        <fullName evidence="4 5">Uncharacterized protein isoform X1</fullName>
    </submittedName>
</protein>
<evidence type="ECO:0000313" key="5">
    <source>
        <dbReference type="RefSeq" id="XP_027089232.2"/>
    </source>
</evidence>
<accession>A0A6P6UGB7</accession>
<dbReference type="InterPro" id="IPR001005">
    <property type="entry name" value="SANT/Myb"/>
</dbReference>
<feature type="domain" description="Myb-like" evidence="2">
    <location>
        <begin position="829"/>
        <end position="877"/>
    </location>
</feature>
<organism evidence="3 4">
    <name type="scientific">Coffea arabica</name>
    <name type="common">Arabian coffee</name>
    <dbReference type="NCBI Taxonomy" id="13443"/>
    <lineage>
        <taxon>Eukaryota</taxon>
        <taxon>Viridiplantae</taxon>
        <taxon>Streptophyta</taxon>
        <taxon>Embryophyta</taxon>
        <taxon>Tracheophyta</taxon>
        <taxon>Spermatophyta</taxon>
        <taxon>Magnoliopsida</taxon>
        <taxon>eudicotyledons</taxon>
        <taxon>Gunneridae</taxon>
        <taxon>Pentapetalae</taxon>
        <taxon>asterids</taxon>
        <taxon>lamiids</taxon>
        <taxon>Gentianales</taxon>
        <taxon>Rubiaceae</taxon>
        <taxon>Ixoroideae</taxon>
        <taxon>Gardenieae complex</taxon>
        <taxon>Bertiereae - Coffeeae clade</taxon>
        <taxon>Coffeeae</taxon>
        <taxon>Coffea</taxon>
    </lineage>
</organism>
<evidence type="ECO:0000313" key="3">
    <source>
        <dbReference type="Proteomes" id="UP001652660"/>
    </source>
</evidence>
<evidence type="ECO:0000259" key="2">
    <source>
        <dbReference type="PROSITE" id="PS50090"/>
    </source>
</evidence>
<dbReference type="Proteomes" id="UP001652660">
    <property type="component" value="Chromosome 9e"/>
</dbReference>
<dbReference type="SUPFAM" id="SSF46689">
    <property type="entry name" value="Homeodomain-like"/>
    <property type="match status" value="1"/>
</dbReference>
<dbReference type="GeneID" id="113710425"/>
<dbReference type="PROSITE" id="PS50090">
    <property type="entry name" value="MYB_LIKE"/>
    <property type="match status" value="1"/>
</dbReference>
<evidence type="ECO:0000313" key="4">
    <source>
        <dbReference type="RefSeq" id="XP_027089231.2"/>
    </source>
</evidence>
<dbReference type="CDD" id="cd11660">
    <property type="entry name" value="SANT_TRF"/>
    <property type="match status" value="1"/>
</dbReference>
<keyword evidence="3" id="KW-1185">Reference proteome</keyword>
<proteinExistence type="predicted"/>
<evidence type="ECO:0000256" key="1">
    <source>
        <dbReference type="SAM" id="MobiDB-lite"/>
    </source>
</evidence>
<feature type="compositionally biased region" description="Polar residues" evidence="1">
    <location>
        <begin position="85"/>
        <end position="97"/>
    </location>
</feature>
<feature type="compositionally biased region" description="Acidic residues" evidence="1">
    <location>
        <begin position="172"/>
        <end position="182"/>
    </location>
</feature>
<feature type="compositionally biased region" description="Polar residues" evidence="1">
    <location>
        <begin position="189"/>
        <end position="198"/>
    </location>
</feature>
<reference evidence="3" key="1">
    <citation type="journal article" date="2025" name="Foods">
        <title>Unveiling the Microbial Signatures of Arabica Coffee Cherries: Insights into Ripeness Specific Diversity, Functional Traits, and Implications for Quality and Safety.</title>
        <authorList>
            <consortium name="RefSeq"/>
            <person name="Tenea G.N."/>
            <person name="Cifuentes V."/>
            <person name="Reyes P."/>
            <person name="Cevallos-Vallejos M."/>
        </authorList>
    </citation>
    <scope>NUCLEOTIDE SEQUENCE [LARGE SCALE GENOMIC DNA]</scope>
</reference>
<feature type="compositionally biased region" description="Basic residues" evidence="1">
    <location>
        <begin position="12"/>
        <end position="28"/>
    </location>
</feature>
<sequence>MMTGGKVILTYKRQRTPHWIAYKRKKPPSRKDFSWNNESPDTSARCPSCNGSTTTEKKGESNESNNSECPSYNASTTAKEHEESTQGNYSECPSNDPSIKAEKLEESTEGNILECPSTDVPTTAQNQEETSEGNRSGCPRNDAPTMAETQEESTEGNGSECPSNDAPNTAEKEEESTEDNESEFPRTDSPPTAENQQESTEDNRSECPARNDGFYLLKHSSEGKRQYSGYIKRQNFCVSAEKASIEEDKNLLVHDMRQLDADSHAVLEASPREGIFQNASGDQLSADLHTPGKSASIKEASYSVVKSISICRNRPTMKCSIPSSANCNSGSETHQVSLKSSVEKDYAGGYKIASELDKFTLKETCLPVEDKPSSLSASGTLQSKLSSPLITFYRRCKRKKDVDGLHMQNTLGVAEDCSLEFTGSKSAGFASVGEATPPESGSKHILVNTNPSEENLNRRVAFDANHEKMASREVEESYTSRLSPENANSFEQADGKLENTQDNQSTLEVFAQNSVGVDFLEGPIGCSGNLSNDSADDLSCKPVSKYCKNTVAQESLRLSCQNTVAHESLRLSYDDLSTVRKTNEIPRGQHAAVSLDLSVPLPDSHGTEECGTASIHEEQPLCGLLNSQSGSHTMLIKDESPGNKRLELLCERVGEKHPLHQAQLPEDGFLSEEAVGHNYNNVANSSPVFGLKNNCLQLFPEDRSDDMFQSKKTHKYVTACADSEERTVGLTESRSQTRLSATKSSLFLGLFLPMELINDGHDHSSTSSQRPNIGIQSKEFAQDTVPEFPHQTSSYRRHKMVLDNIVSRARMPKRKRGSCLESYDSPRMWSEEELDSLWVGIRRYGRGNWDVMLRDPRLHFCPWRTPKELAAQWEEEQSKLFNTMPTARGRHSRTPNIFQDSVDSFWHSKTGKENLVDDVQLSLGDVYSQPNGSVQKRPLFNYFNVQTNAPWQLQKAATNTRTMYSCRENRRRAMLQNNAMLDVECSFGANQSTCMAIGGNLPHWLREVVSIPLRSPQTVLPSDNSSVGSVERQWVKKPFLDAKGIHHEPSYRISNKRTVAERVEQQAGAGAHNGNFPFVLEHNQAEVQNPGIKQDLIIIDSDTSSEETISDDHNAKV</sequence>
<reference evidence="4 5" key="2">
    <citation type="submission" date="2025-05" db="UniProtKB">
        <authorList>
            <consortium name="RefSeq"/>
        </authorList>
    </citation>
    <scope>IDENTIFICATION</scope>
    <source>
        <tissue evidence="4 5">Leaves</tissue>
    </source>
</reference>
<dbReference type="AlphaFoldDB" id="A0A6P6UGB7"/>
<feature type="region of interest" description="Disordered" evidence="1">
    <location>
        <begin position="1"/>
        <end position="211"/>
    </location>
</feature>
<feature type="compositionally biased region" description="Polar residues" evidence="1">
    <location>
        <begin position="119"/>
        <end position="128"/>
    </location>
</feature>
<dbReference type="RefSeq" id="XP_027089232.2">
    <property type="nucleotide sequence ID" value="XM_027233431.2"/>
</dbReference>
<dbReference type="Gene3D" id="1.10.10.60">
    <property type="entry name" value="Homeodomain-like"/>
    <property type="match status" value="1"/>
</dbReference>
<dbReference type="OrthoDB" id="608866at2759"/>
<gene>
    <name evidence="4 5" type="primary">LOC113710425</name>
</gene>
<name>A0A6P6UGB7_COFAR</name>